<dbReference type="Proteomes" id="UP000215914">
    <property type="component" value="Unassembled WGS sequence"/>
</dbReference>
<reference evidence="1" key="1">
    <citation type="journal article" date="2017" name="Nature">
        <title>The sunflower genome provides insights into oil metabolism, flowering and Asterid evolution.</title>
        <authorList>
            <person name="Badouin H."/>
            <person name="Gouzy J."/>
            <person name="Grassa C.J."/>
            <person name="Murat F."/>
            <person name="Staton S.E."/>
            <person name="Cottret L."/>
            <person name="Lelandais-Briere C."/>
            <person name="Owens G.L."/>
            <person name="Carrere S."/>
            <person name="Mayjonade B."/>
            <person name="Legrand L."/>
            <person name="Gill N."/>
            <person name="Kane N.C."/>
            <person name="Bowers J.E."/>
            <person name="Hubner S."/>
            <person name="Bellec A."/>
            <person name="Berard A."/>
            <person name="Berges H."/>
            <person name="Blanchet N."/>
            <person name="Boniface M.C."/>
            <person name="Brunel D."/>
            <person name="Catrice O."/>
            <person name="Chaidir N."/>
            <person name="Claudel C."/>
            <person name="Donnadieu C."/>
            <person name="Faraut T."/>
            <person name="Fievet G."/>
            <person name="Helmstetter N."/>
            <person name="King M."/>
            <person name="Knapp S.J."/>
            <person name="Lai Z."/>
            <person name="Le Paslier M.C."/>
            <person name="Lippi Y."/>
            <person name="Lorenzon L."/>
            <person name="Mandel J.R."/>
            <person name="Marage G."/>
            <person name="Marchand G."/>
            <person name="Marquand E."/>
            <person name="Bret-Mestries E."/>
            <person name="Morien E."/>
            <person name="Nambeesan S."/>
            <person name="Nguyen T."/>
            <person name="Pegot-Espagnet P."/>
            <person name="Pouilly N."/>
            <person name="Raftis F."/>
            <person name="Sallet E."/>
            <person name="Schiex T."/>
            <person name="Thomas J."/>
            <person name="Vandecasteele C."/>
            <person name="Vares D."/>
            <person name="Vear F."/>
            <person name="Vautrin S."/>
            <person name="Crespi M."/>
            <person name="Mangin B."/>
            <person name="Burke J.M."/>
            <person name="Salse J."/>
            <person name="Munos S."/>
            <person name="Vincourt P."/>
            <person name="Rieseberg L.H."/>
            <person name="Langlade N.B."/>
        </authorList>
    </citation>
    <scope>NUCLEOTIDE SEQUENCE</scope>
    <source>
        <tissue evidence="1">Leaves</tissue>
    </source>
</reference>
<organism evidence="1 2">
    <name type="scientific">Helianthus annuus</name>
    <name type="common">Common sunflower</name>
    <dbReference type="NCBI Taxonomy" id="4232"/>
    <lineage>
        <taxon>Eukaryota</taxon>
        <taxon>Viridiplantae</taxon>
        <taxon>Streptophyta</taxon>
        <taxon>Embryophyta</taxon>
        <taxon>Tracheophyta</taxon>
        <taxon>Spermatophyta</taxon>
        <taxon>Magnoliopsida</taxon>
        <taxon>eudicotyledons</taxon>
        <taxon>Gunneridae</taxon>
        <taxon>Pentapetalae</taxon>
        <taxon>asterids</taxon>
        <taxon>campanulids</taxon>
        <taxon>Asterales</taxon>
        <taxon>Asteraceae</taxon>
        <taxon>Asteroideae</taxon>
        <taxon>Heliantheae alliance</taxon>
        <taxon>Heliantheae</taxon>
        <taxon>Helianthus</taxon>
    </lineage>
</organism>
<proteinExistence type="predicted"/>
<gene>
    <name evidence="1" type="ORF">HanXRQr2_Chr05g0214281</name>
</gene>
<dbReference type="AlphaFoldDB" id="A0A9K3NN27"/>
<keyword evidence="2" id="KW-1185">Reference proteome</keyword>
<reference evidence="1" key="2">
    <citation type="submission" date="2020-06" db="EMBL/GenBank/DDBJ databases">
        <title>Helianthus annuus Genome sequencing and assembly Release 2.</title>
        <authorList>
            <person name="Gouzy J."/>
            <person name="Langlade N."/>
            <person name="Munos S."/>
        </authorList>
    </citation>
    <scope>NUCLEOTIDE SEQUENCE</scope>
    <source>
        <tissue evidence="1">Leaves</tissue>
    </source>
</reference>
<evidence type="ECO:0000313" key="2">
    <source>
        <dbReference type="Proteomes" id="UP000215914"/>
    </source>
</evidence>
<protein>
    <submittedName>
        <fullName evidence="1">Uncharacterized protein</fullName>
    </submittedName>
</protein>
<name>A0A9K3NN27_HELAN</name>
<accession>A0A9K3NN27</accession>
<evidence type="ECO:0000313" key="1">
    <source>
        <dbReference type="EMBL" id="KAF5805850.1"/>
    </source>
</evidence>
<dbReference type="Gramene" id="mRNA:HanXRQr2_Chr05g0214281">
    <property type="protein sequence ID" value="mRNA:HanXRQr2_Chr05g0214281"/>
    <property type="gene ID" value="HanXRQr2_Chr05g0214281"/>
</dbReference>
<dbReference type="EMBL" id="MNCJ02000320">
    <property type="protein sequence ID" value="KAF5805850.1"/>
    <property type="molecule type" value="Genomic_DNA"/>
</dbReference>
<sequence length="42" mass="4791">MPKFEVDFEKEKIIISIVVDLNNSTSMYKTLCSLLSSLNPNK</sequence>
<comment type="caution">
    <text evidence="1">The sequence shown here is derived from an EMBL/GenBank/DDBJ whole genome shotgun (WGS) entry which is preliminary data.</text>
</comment>